<evidence type="ECO:0000256" key="1">
    <source>
        <dbReference type="ARBA" id="ARBA00004651"/>
    </source>
</evidence>
<gene>
    <name evidence="8" type="ordered locus">BATR1942_18335</name>
</gene>
<accession>A0ABM5M348</accession>
<feature type="transmembrane region" description="Helical" evidence="6">
    <location>
        <begin position="80"/>
        <end position="97"/>
    </location>
</feature>
<dbReference type="EMBL" id="CP002207">
    <property type="protein sequence ID" value="ADP34584.1"/>
    <property type="molecule type" value="Genomic_DNA"/>
</dbReference>
<feature type="transmembrane region" description="Helical" evidence="6">
    <location>
        <begin position="137"/>
        <end position="158"/>
    </location>
</feature>
<keyword evidence="2" id="KW-0813">Transport</keyword>
<dbReference type="InterPro" id="IPR020846">
    <property type="entry name" value="MFS_dom"/>
</dbReference>
<evidence type="ECO:0000313" key="9">
    <source>
        <dbReference type="Proteomes" id="UP000006867"/>
    </source>
</evidence>
<evidence type="ECO:0000256" key="3">
    <source>
        <dbReference type="ARBA" id="ARBA00022692"/>
    </source>
</evidence>
<feature type="transmembrane region" description="Helical" evidence="6">
    <location>
        <begin position="170"/>
        <end position="188"/>
    </location>
</feature>
<feature type="transmembrane region" description="Helical" evidence="6">
    <location>
        <begin position="212"/>
        <end position="234"/>
    </location>
</feature>
<evidence type="ECO:0000256" key="6">
    <source>
        <dbReference type="SAM" id="Phobius"/>
    </source>
</evidence>
<dbReference type="InterPro" id="IPR052524">
    <property type="entry name" value="MFS_Cyanate_Porter"/>
</dbReference>
<dbReference type="RefSeq" id="WP_003326101.1">
    <property type="nucleotide sequence ID" value="NC_014639.1"/>
</dbReference>
<keyword evidence="5 6" id="KW-0472">Membrane</keyword>
<feature type="transmembrane region" description="Helical" evidence="6">
    <location>
        <begin position="345"/>
        <end position="361"/>
    </location>
</feature>
<evidence type="ECO:0000256" key="4">
    <source>
        <dbReference type="ARBA" id="ARBA00022989"/>
    </source>
</evidence>
<dbReference type="InterPro" id="IPR011701">
    <property type="entry name" value="MFS"/>
</dbReference>
<dbReference type="Proteomes" id="UP000006867">
    <property type="component" value="Chromosome"/>
</dbReference>
<sequence>MPNTTTHTIRNFWLISGIIFIAFNLRPAITSVGPVVSSIRTELHLSNGLAGFLTALPLLSFAILSPLAPKLGQRLGNERTLWIGMLTLFIGIIIRSAGMTSSLFAGTILIGVGIAIGNVLLPSLIKHKYPKKSGLMISLYTTSMSTFAGLASGISVPLASQLSGGWKQSFLLWGGLAFLALLIWIPQLRHRDTANQTISLQPNQQPIWTSKMAWNVTIFMGLQSFLFYSSIAWFPEILRSHGMDPATSGWMVSLMQFASLPTTFLTPILADRVKQQRGIVAGLTSVYFIGLCGLLAGGNHGMLVIWMIIIGIGQGSSISLALTLIGLRSENARQAAALSGMSQSLGYLLAAIGPIFIGFLYDQTHSWTLPIILLMIILAVMGAAGLGAGRNKYILQKEQQRHSA</sequence>
<feature type="transmembrane region" description="Helical" evidence="6">
    <location>
        <begin position="49"/>
        <end position="68"/>
    </location>
</feature>
<keyword evidence="4 6" id="KW-1133">Transmembrane helix</keyword>
<organism evidence="8 9">
    <name type="scientific">Bacillus atrophaeus (strain 1942)</name>
    <dbReference type="NCBI Taxonomy" id="720555"/>
    <lineage>
        <taxon>Bacteria</taxon>
        <taxon>Bacillati</taxon>
        <taxon>Bacillota</taxon>
        <taxon>Bacilli</taxon>
        <taxon>Bacillales</taxon>
        <taxon>Bacillaceae</taxon>
        <taxon>Bacillus</taxon>
    </lineage>
</organism>
<protein>
    <submittedName>
        <fullName evidence="8">Anion ABC transporter permease</fullName>
    </submittedName>
</protein>
<proteinExistence type="predicted"/>
<dbReference type="PANTHER" id="PTHR23523:SF2">
    <property type="entry name" value="2-NITROIMIDAZOLE TRANSPORTER"/>
    <property type="match status" value="1"/>
</dbReference>
<dbReference type="PANTHER" id="PTHR23523">
    <property type="match status" value="1"/>
</dbReference>
<dbReference type="Gene3D" id="1.20.1250.20">
    <property type="entry name" value="MFS general substrate transporter like domains"/>
    <property type="match status" value="2"/>
</dbReference>
<dbReference type="InterPro" id="IPR036259">
    <property type="entry name" value="MFS_trans_sf"/>
</dbReference>
<feature type="transmembrane region" description="Helical" evidence="6">
    <location>
        <begin position="278"/>
        <end position="297"/>
    </location>
</feature>
<feature type="transmembrane region" description="Helical" evidence="6">
    <location>
        <begin position="12"/>
        <end position="29"/>
    </location>
</feature>
<reference evidence="8 9" key="1">
    <citation type="journal article" date="2011" name="Front. Microbiol.">
        <title>Genomic signatures of strain selection and enhancement in Bacillus atrophaeus var. globigii, a historical biowarfare simulant.</title>
        <authorList>
            <person name="Gibbons H.S."/>
            <person name="Broomall S.M."/>
            <person name="McNew L.A."/>
            <person name="Daligault H."/>
            <person name="Chapman C."/>
            <person name="Bruce D."/>
            <person name="Karavis M."/>
            <person name="Krepps M."/>
            <person name="McGregor P.A."/>
            <person name="Hong C."/>
            <person name="Park K.H."/>
            <person name="Akmal A."/>
            <person name="Feldman A."/>
            <person name="Lin J.S."/>
            <person name="Chang W.E."/>
            <person name="Higgs B.W."/>
            <person name="Demirev P."/>
            <person name="Lindquist J."/>
            <person name="Liem A."/>
            <person name="Fochler E."/>
            <person name="Read T.D."/>
            <person name="Tapia R."/>
            <person name="Johnson S."/>
            <person name="Bishop-Lilly K.A."/>
            <person name="Detter C."/>
            <person name="Han C."/>
            <person name="Sozhamannan S."/>
            <person name="Rosenzweig C.N."/>
            <person name="Skowronski E.W."/>
        </authorList>
    </citation>
    <scope>NUCLEOTIDE SEQUENCE [LARGE SCALE GENOMIC DNA]</scope>
    <source>
        <strain evidence="8 9">1942</strain>
    </source>
</reference>
<comment type="subcellular location">
    <subcellularLocation>
        <location evidence="1">Cell membrane</location>
        <topology evidence="1">Multi-pass membrane protein</topology>
    </subcellularLocation>
</comment>
<feature type="transmembrane region" description="Helical" evidence="6">
    <location>
        <begin position="367"/>
        <end position="388"/>
    </location>
</feature>
<evidence type="ECO:0000256" key="5">
    <source>
        <dbReference type="ARBA" id="ARBA00023136"/>
    </source>
</evidence>
<evidence type="ECO:0000256" key="2">
    <source>
        <dbReference type="ARBA" id="ARBA00022448"/>
    </source>
</evidence>
<evidence type="ECO:0000313" key="8">
    <source>
        <dbReference type="EMBL" id="ADP34584.1"/>
    </source>
</evidence>
<feature type="transmembrane region" description="Helical" evidence="6">
    <location>
        <begin position="103"/>
        <end position="125"/>
    </location>
</feature>
<name>A0ABM5M348_BACA1</name>
<dbReference type="CDD" id="cd17339">
    <property type="entry name" value="MFS_NIMT_CynX_like"/>
    <property type="match status" value="1"/>
</dbReference>
<dbReference type="SUPFAM" id="SSF103473">
    <property type="entry name" value="MFS general substrate transporter"/>
    <property type="match status" value="1"/>
</dbReference>
<feature type="domain" description="Major facilitator superfamily (MFS) profile" evidence="7">
    <location>
        <begin position="12"/>
        <end position="400"/>
    </location>
</feature>
<feature type="transmembrane region" description="Helical" evidence="6">
    <location>
        <begin position="303"/>
        <end position="325"/>
    </location>
</feature>
<keyword evidence="9" id="KW-1185">Reference proteome</keyword>
<keyword evidence="3 6" id="KW-0812">Transmembrane</keyword>
<evidence type="ECO:0000259" key="7">
    <source>
        <dbReference type="PROSITE" id="PS50850"/>
    </source>
</evidence>
<dbReference type="InterPro" id="IPR004747">
    <property type="entry name" value="CynX-like"/>
</dbReference>
<dbReference type="PROSITE" id="PS50850">
    <property type="entry name" value="MFS"/>
    <property type="match status" value="1"/>
</dbReference>
<dbReference type="Pfam" id="PF07690">
    <property type="entry name" value="MFS_1"/>
    <property type="match status" value="1"/>
</dbReference>
<dbReference type="NCBIfam" id="TIGR00896">
    <property type="entry name" value="CynX"/>
    <property type="match status" value="1"/>
</dbReference>
<feature type="transmembrane region" description="Helical" evidence="6">
    <location>
        <begin position="246"/>
        <end position="266"/>
    </location>
</feature>